<dbReference type="EMBL" id="NFCF01000038">
    <property type="protein sequence ID" value="OTW54162.1"/>
    <property type="molecule type" value="Genomic_DNA"/>
</dbReference>
<dbReference type="SUPFAM" id="SSF48295">
    <property type="entry name" value="TrpR-like"/>
    <property type="match status" value="1"/>
</dbReference>
<dbReference type="InterPro" id="IPR010921">
    <property type="entry name" value="Trp_repressor/repl_initiator"/>
</dbReference>
<name>A0A242WG06_BACTU</name>
<gene>
    <name evidence="1" type="ORF">BK699_03985</name>
</gene>
<organism evidence="1 2">
    <name type="scientific">Bacillus thuringiensis serovar mexicanensis</name>
    <dbReference type="NCBI Taxonomy" id="180868"/>
    <lineage>
        <taxon>Bacteria</taxon>
        <taxon>Bacillati</taxon>
        <taxon>Bacillota</taxon>
        <taxon>Bacilli</taxon>
        <taxon>Bacillales</taxon>
        <taxon>Bacillaceae</taxon>
        <taxon>Bacillus</taxon>
        <taxon>Bacillus cereus group</taxon>
    </lineage>
</organism>
<sequence length="64" mass="7261">MLVLTFYKDGYHSIVDVTAKFSVNSGAIRAWKISYEVNGEDGLEEVLSWKKGIKIDLSVERNCH</sequence>
<reference evidence="1 2" key="1">
    <citation type="submission" date="2016-10" db="EMBL/GenBank/DDBJ databases">
        <title>Comparative genomics of Bacillus thuringiensis reveals a path to pathogens against multiple invertebrate hosts.</title>
        <authorList>
            <person name="Zheng J."/>
            <person name="Gao Q."/>
            <person name="Liu H."/>
            <person name="Peng D."/>
            <person name="Ruan L."/>
            <person name="Sun M."/>
        </authorList>
    </citation>
    <scope>NUCLEOTIDE SEQUENCE [LARGE SCALE GENOMIC DNA]</scope>
    <source>
        <strain evidence="1">BGSC 4AC1</strain>
    </source>
</reference>
<dbReference type="GO" id="GO:0043565">
    <property type="term" value="F:sequence-specific DNA binding"/>
    <property type="evidence" value="ECO:0007669"/>
    <property type="project" value="InterPro"/>
</dbReference>
<protein>
    <submittedName>
        <fullName evidence="1">Helix-turn-helix domain-containing protein</fullName>
    </submittedName>
</protein>
<dbReference type="Proteomes" id="UP000195152">
    <property type="component" value="Unassembled WGS sequence"/>
</dbReference>
<evidence type="ECO:0000313" key="2">
    <source>
        <dbReference type="Proteomes" id="UP000195152"/>
    </source>
</evidence>
<dbReference type="AlphaFoldDB" id="A0A242WG06"/>
<comment type="caution">
    <text evidence="1">The sequence shown here is derived from an EMBL/GenBank/DDBJ whole genome shotgun (WGS) entry which is preliminary data.</text>
</comment>
<evidence type="ECO:0000313" key="1">
    <source>
        <dbReference type="EMBL" id="OTW54162.1"/>
    </source>
</evidence>
<proteinExistence type="predicted"/>
<accession>A0A242WG06</accession>